<feature type="chain" id="PRO_5021818279" evidence="1">
    <location>
        <begin position="19"/>
        <end position="140"/>
    </location>
</feature>
<name>A0A543XSY8_VIBCL</name>
<comment type="caution">
    <text evidence="2">The sequence shown here is derived from an EMBL/GenBank/DDBJ whole genome shotgun (WGS) entry which is preliminary data.</text>
</comment>
<sequence length="140" mass="16306">MKKLLLLILTLFSTTAYCSEQVYVYCGALDGQSWYKPKVKYSYGDFMPSSGSTFDLYIAFGTWQTLEKGELQIPYFLINKAQYDQFTSICSDGYVPHPASDFWDTSWYLFAIKDEQERLKFMPGHFSIRLKPPVEILVRM</sequence>
<dbReference type="EMBL" id="VIOS01000115">
    <property type="protein sequence ID" value="TQP09285.1"/>
    <property type="molecule type" value="Genomic_DNA"/>
</dbReference>
<proteinExistence type="predicted"/>
<evidence type="ECO:0000256" key="1">
    <source>
        <dbReference type="SAM" id="SignalP"/>
    </source>
</evidence>
<keyword evidence="1" id="KW-0732">Signal</keyword>
<dbReference type="Proteomes" id="UP000319979">
    <property type="component" value="Unassembled WGS sequence"/>
</dbReference>
<organism evidence="2 3">
    <name type="scientific">Vibrio cholerae</name>
    <dbReference type="NCBI Taxonomy" id="666"/>
    <lineage>
        <taxon>Bacteria</taxon>
        <taxon>Pseudomonadati</taxon>
        <taxon>Pseudomonadota</taxon>
        <taxon>Gammaproteobacteria</taxon>
        <taxon>Vibrionales</taxon>
        <taxon>Vibrionaceae</taxon>
        <taxon>Vibrio</taxon>
    </lineage>
</organism>
<evidence type="ECO:0000313" key="3">
    <source>
        <dbReference type="Proteomes" id="UP000319979"/>
    </source>
</evidence>
<gene>
    <name evidence="2" type="ORF">FLM02_17650</name>
</gene>
<protein>
    <submittedName>
        <fullName evidence="2">Uncharacterized protein</fullName>
    </submittedName>
</protein>
<accession>A0A543XSY8</accession>
<feature type="signal peptide" evidence="1">
    <location>
        <begin position="1"/>
        <end position="18"/>
    </location>
</feature>
<dbReference type="RefSeq" id="WP_142547635.1">
    <property type="nucleotide sequence ID" value="NZ_JACOEN010000024.1"/>
</dbReference>
<evidence type="ECO:0000313" key="2">
    <source>
        <dbReference type="EMBL" id="TQP09285.1"/>
    </source>
</evidence>
<reference evidence="2 3" key="1">
    <citation type="submission" date="2019-07" db="EMBL/GenBank/DDBJ databases">
        <title>Phenotypic and genotypic antimicrobial resistance traits of Vibrio cholerae non-O1/non-O139 isolated from a large Austrian lake frequently associated with cases of infection.</title>
        <authorList>
            <person name="Lepuschitz S."/>
            <person name="Baron S."/>
            <person name="Larvor E."/>
            <person name="Granier S."/>
            <person name="Pretzer C."/>
            <person name="Mach R.L."/>
            <person name="Farnleitner A.H."/>
            <person name="Ruppitsch W."/>
            <person name="Pleininger S."/>
            <person name="Indra A."/>
            <person name="Kirschner A.K.T."/>
        </authorList>
    </citation>
    <scope>NUCLEOTIDE SEQUENCE [LARGE SCALE GENOMIC DNA]</scope>
    <source>
        <strain evidence="2 3">A12JL36W90</strain>
    </source>
</reference>
<dbReference type="AlphaFoldDB" id="A0A543XSY8"/>